<dbReference type="Pfam" id="PF09739">
    <property type="entry name" value="MCM_bind"/>
    <property type="match status" value="1"/>
</dbReference>
<comment type="subcellular location">
    <subcellularLocation>
        <location evidence="1">Nucleus</location>
    </subcellularLocation>
</comment>
<dbReference type="GO" id="GO:0005634">
    <property type="term" value="C:nucleus"/>
    <property type="evidence" value="ECO:0007669"/>
    <property type="project" value="UniProtKB-SubCell"/>
</dbReference>
<dbReference type="EMBL" id="CAHIKZ030002475">
    <property type="protein sequence ID" value="CAE1287478.1"/>
    <property type="molecule type" value="Genomic_DNA"/>
</dbReference>
<dbReference type="PANTHER" id="PTHR13489">
    <property type="entry name" value="MINI-CHROMOSOME MAINTENANCE COMPLEX-BINDING PROTEIN"/>
    <property type="match status" value="1"/>
</dbReference>
<organism evidence="6 7">
    <name type="scientific">Acanthosepion pharaonis</name>
    <name type="common">Pharaoh cuttlefish</name>
    <name type="synonym">Sepia pharaonis</name>
    <dbReference type="NCBI Taxonomy" id="158019"/>
    <lineage>
        <taxon>Eukaryota</taxon>
        <taxon>Metazoa</taxon>
        <taxon>Spiralia</taxon>
        <taxon>Lophotrochozoa</taxon>
        <taxon>Mollusca</taxon>
        <taxon>Cephalopoda</taxon>
        <taxon>Coleoidea</taxon>
        <taxon>Decapodiformes</taxon>
        <taxon>Sepiida</taxon>
        <taxon>Sepiina</taxon>
        <taxon>Sepiidae</taxon>
        <taxon>Acanthosepion</taxon>
    </lineage>
</organism>
<keyword evidence="7" id="KW-1185">Reference proteome</keyword>
<evidence type="ECO:0000256" key="1">
    <source>
        <dbReference type="ARBA" id="ARBA00004123"/>
    </source>
</evidence>
<name>A0A812CXN1_ACAPH</name>
<dbReference type="GO" id="GO:0003682">
    <property type="term" value="F:chromatin binding"/>
    <property type="evidence" value="ECO:0007669"/>
    <property type="project" value="TreeGrafter"/>
</dbReference>
<comment type="similarity">
    <text evidence="2">Belongs to the MCMBP family.</text>
</comment>
<evidence type="ECO:0000313" key="6">
    <source>
        <dbReference type="EMBL" id="CAE1287478.1"/>
    </source>
</evidence>
<accession>A0A812CXN1</accession>
<comment type="caution">
    <text evidence="6">The sequence shown here is derived from an EMBL/GenBank/DDBJ whole genome shotgun (WGS) entry which is preliminary data.</text>
</comment>
<dbReference type="InterPro" id="IPR019140">
    <property type="entry name" value="MCM_complex-bd"/>
</dbReference>
<feature type="region of interest" description="Disordered" evidence="5">
    <location>
        <begin position="144"/>
        <end position="211"/>
    </location>
</feature>
<dbReference type="PANTHER" id="PTHR13489:SF0">
    <property type="entry name" value="MINI-CHROMOSOME MAINTENANCE COMPLEX-BINDING PROTEIN"/>
    <property type="match status" value="1"/>
</dbReference>
<evidence type="ECO:0000256" key="4">
    <source>
        <dbReference type="ARBA" id="ARBA00023242"/>
    </source>
</evidence>
<evidence type="ECO:0000313" key="7">
    <source>
        <dbReference type="Proteomes" id="UP000597762"/>
    </source>
</evidence>
<proteinExistence type="inferred from homology"/>
<dbReference type="Proteomes" id="UP000597762">
    <property type="component" value="Unassembled WGS sequence"/>
</dbReference>
<reference evidence="6" key="1">
    <citation type="submission" date="2021-01" db="EMBL/GenBank/DDBJ databases">
        <authorList>
            <person name="Li R."/>
            <person name="Bekaert M."/>
        </authorList>
    </citation>
    <scope>NUCLEOTIDE SEQUENCE</scope>
    <source>
        <strain evidence="6">Farmed</strain>
    </source>
</reference>
<sequence>MFDRRGKLDSIEVSEYFSKELEKTNVASQVKLLNCTPLHNLQPNCLVRYRGMVQDMFDPEFYLGAYEVEDLSTKQTFMKSGMYKDIAECKPNEIVKVDSNQNIMLDRQTLYCIPIPGETHWVKQISLLKCHMFLLSNSQSSICNSEQASTSSGQLKRVRDDDAEEMMTESSANSQTHPDSAVETENEEVKRNKPESHQASRTSSQLPDLNFPLQGETGHACLVRVYGKIDALKVNDMVEFIGVLSMQITESDSEMNAVGGDGDETSSEPKLPPPSLVPRLHAVVIYNLKHNNPLLPANINSNVREKVMQDIGEDMETLRRRLLEILQMVTLGDNLAAEYLLCHLVSSVYFSAGLLPIGKLCLNLSHIPKSGSYPRLLHSFISSLVTKSHLLPLSLHCLNSLQFCSNKNYSTNRLKSGVLQLSRNTNLILDETQLEAGQLTVEGHKNIKALEHVIRWQKVQYDFDFYQREFEADIAIICVSEGKSILPSDAHIPLEATVSHDDLLNHFHHIEAELTSNLLHKFRIYLGLAQNMEYSIDKELEALIQNDFISMRQNDRKSMSEDDLHSLLNLTRLLTMSRGLSCPTAQIWQWAKTLESSRKQRLQTQPTNLASQ</sequence>
<dbReference type="OrthoDB" id="329666at2759"/>
<feature type="region of interest" description="Disordered" evidence="5">
    <location>
        <begin position="254"/>
        <end position="273"/>
    </location>
</feature>
<feature type="compositionally biased region" description="Polar residues" evidence="5">
    <location>
        <begin position="144"/>
        <end position="154"/>
    </location>
</feature>
<dbReference type="AlphaFoldDB" id="A0A812CXN1"/>
<dbReference type="GO" id="GO:0006261">
    <property type="term" value="P:DNA-templated DNA replication"/>
    <property type="evidence" value="ECO:0007669"/>
    <property type="project" value="TreeGrafter"/>
</dbReference>
<protein>
    <recommendedName>
        <fullName evidence="3">Mini-chromosome maintenance complex-binding protein</fullName>
    </recommendedName>
</protein>
<evidence type="ECO:0000256" key="2">
    <source>
        <dbReference type="ARBA" id="ARBA00007925"/>
    </source>
</evidence>
<evidence type="ECO:0000256" key="5">
    <source>
        <dbReference type="SAM" id="MobiDB-lite"/>
    </source>
</evidence>
<feature type="compositionally biased region" description="Basic and acidic residues" evidence="5">
    <location>
        <begin position="187"/>
        <end position="198"/>
    </location>
</feature>
<keyword evidence="4" id="KW-0539">Nucleus</keyword>
<feature type="compositionally biased region" description="Polar residues" evidence="5">
    <location>
        <begin position="168"/>
        <end position="178"/>
    </location>
</feature>
<evidence type="ECO:0000256" key="3">
    <source>
        <dbReference type="ARBA" id="ARBA00015405"/>
    </source>
</evidence>
<gene>
    <name evidence="6" type="ORF">SPHA_46608</name>
</gene>